<dbReference type="PANTHER" id="PTHR46523">
    <property type="entry name" value="DCTP PYROPHOSPHATASE 1"/>
    <property type="match status" value="1"/>
</dbReference>
<dbReference type="PIRSF" id="PIRSF029826">
    <property type="entry name" value="UCP029826_pph"/>
    <property type="match status" value="1"/>
</dbReference>
<protein>
    <submittedName>
        <fullName evidence="1">NTP pyrophosphatase, house-cleaning of non-canonical NTPs</fullName>
    </submittedName>
</protein>
<dbReference type="EMBL" id="FNGL01000003">
    <property type="protein sequence ID" value="SDK94988.1"/>
    <property type="molecule type" value="Genomic_DNA"/>
</dbReference>
<evidence type="ECO:0000313" key="2">
    <source>
        <dbReference type="Proteomes" id="UP000198811"/>
    </source>
</evidence>
<dbReference type="CDD" id="cd11537">
    <property type="entry name" value="NTP-PPase_RS21-C6_like"/>
    <property type="match status" value="1"/>
</dbReference>
<gene>
    <name evidence="1" type="ORF">SAMN05216497_10320</name>
</gene>
<accession>A0ABY0QJ72</accession>
<keyword evidence="2" id="KW-1185">Reference proteome</keyword>
<comment type="caution">
    <text evidence="1">The sequence shown here is derived from an EMBL/GenBank/DDBJ whole genome shotgun (WGS) entry which is preliminary data.</text>
</comment>
<reference evidence="1 2" key="1">
    <citation type="submission" date="2016-10" db="EMBL/GenBank/DDBJ databases">
        <authorList>
            <person name="Varghese N."/>
            <person name="Submissions S."/>
        </authorList>
    </citation>
    <scope>NUCLEOTIDE SEQUENCE [LARGE SCALE GENOMIC DNA]</scope>
    <source>
        <strain evidence="1 2">NLAE-zl-C224</strain>
    </source>
</reference>
<dbReference type="Proteomes" id="UP000198811">
    <property type="component" value="Unassembled WGS sequence"/>
</dbReference>
<dbReference type="RefSeq" id="WP_089863727.1">
    <property type="nucleotide sequence ID" value="NZ_FNGL01000003.1"/>
</dbReference>
<dbReference type="Gene3D" id="1.10.287.1080">
    <property type="entry name" value="MazG-like"/>
    <property type="match status" value="1"/>
</dbReference>
<dbReference type="InterPro" id="IPR052555">
    <property type="entry name" value="dCTP_Pyrophosphatase"/>
</dbReference>
<dbReference type="SUPFAM" id="SSF101386">
    <property type="entry name" value="all-alpha NTP pyrophosphatases"/>
    <property type="match status" value="1"/>
</dbReference>
<dbReference type="Pfam" id="PF12643">
    <property type="entry name" value="MazG-like"/>
    <property type="match status" value="1"/>
</dbReference>
<dbReference type="PANTHER" id="PTHR46523:SF1">
    <property type="entry name" value="DCTP PYROPHOSPHATASE 1"/>
    <property type="match status" value="1"/>
</dbReference>
<evidence type="ECO:0000313" key="1">
    <source>
        <dbReference type="EMBL" id="SDK94988.1"/>
    </source>
</evidence>
<sequence length="109" mass="12564">MTDQITNIQELKDIVSIFVKERNWEESHNPKNLSMSIAIEASELMEIFQWLNEKESWDIMSSSEATHVEEELADVMVYCLSLANQLNIDVSTAIEEKIKKNSIKYPASK</sequence>
<dbReference type="InterPro" id="IPR025984">
    <property type="entry name" value="DCTPP"/>
</dbReference>
<name>A0ABY0QJ72_CLOCO</name>
<proteinExistence type="predicted"/>
<organism evidence="1 2">
    <name type="scientific">Clostridium cochlearium</name>
    <dbReference type="NCBI Taxonomy" id="1494"/>
    <lineage>
        <taxon>Bacteria</taxon>
        <taxon>Bacillati</taxon>
        <taxon>Bacillota</taxon>
        <taxon>Clostridia</taxon>
        <taxon>Eubacteriales</taxon>
        <taxon>Clostridiaceae</taxon>
        <taxon>Clostridium</taxon>
    </lineage>
</organism>